<feature type="transmembrane region" description="Helical" evidence="2">
    <location>
        <begin position="338"/>
        <end position="356"/>
    </location>
</feature>
<accession>A0A938YKP4</accession>
<dbReference type="Pfam" id="PF13385">
    <property type="entry name" value="Laminin_G_3"/>
    <property type="match status" value="1"/>
</dbReference>
<dbReference type="SUPFAM" id="SSF49899">
    <property type="entry name" value="Concanavalin A-like lectins/glucanases"/>
    <property type="match status" value="1"/>
</dbReference>
<name>A0A938YKP4_9ACTN</name>
<dbReference type="EMBL" id="JAERWL010000007">
    <property type="protein sequence ID" value="MBM9476463.1"/>
    <property type="molecule type" value="Genomic_DNA"/>
</dbReference>
<dbReference type="InterPro" id="IPR036286">
    <property type="entry name" value="LexA/Signal_pep-like_sf"/>
</dbReference>
<evidence type="ECO:0000256" key="1">
    <source>
        <dbReference type="SAM" id="MobiDB-lite"/>
    </source>
</evidence>
<dbReference type="Proteomes" id="UP000663801">
    <property type="component" value="Unassembled WGS sequence"/>
</dbReference>
<dbReference type="GO" id="GO:0004252">
    <property type="term" value="F:serine-type endopeptidase activity"/>
    <property type="evidence" value="ECO:0007669"/>
    <property type="project" value="InterPro"/>
</dbReference>
<feature type="transmembrane region" description="Helical" evidence="2">
    <location>
        <begin position="273"/>
        <end position="293"/>
    </location>
</feature>
<sequence length="613" mass="64128">MSSGDAPVAVSLEDLLQTPEAQDSRPVDRGGRSISPWARTAAGAAVVLALLAAALWWTTGGRWQTVATPSMGEAAPVGTLVLTRPVTTGEVEVGDIVTFRSPATAGRIYTHRVVEIDAAGGLHTRGDINGAEDPSILHTDDLIGRVVARWWGVGWLLKALPVLVIGGLLLWVLPRRWALPDRRAAIRILGASILVSGCAAILKPFVNFLVMVTVPAQDGTELTLVSTGLLPIRISATGGDHLDLVDGGIGALTASGEPGANGYELTSAVHLTLAWWVALIFIWSVPLLVALVLSRESRRPEAPDDDPPGGPVDSGTTGGPLAVPAHHRRSSSRRSQKLIAVLALSAAFAAAVVPPTQSAFAARVTNPTNSAASNPYFTCLAAATSPQGPSFFAFPLSETLLLGAADVSGNGRNGTYATLGAWSTTTSRPCPRDTSISAVVSGGTASSTNYIASTASLVNPTVFSVEIWFQTGATIGGRLIGFSDANNQLLISSLYDRHIYMSTTGQLYFGVFPNAFKLISSPGSYADGQWHQVVGTLGPTGQRLYVDGALVASDPTTTTAQVFTGAWRVGYDNLATWPNAPAGYNFRGALAWASVYTTQLSATLVQQHYAAGR</sequence>
<feature type="transmembrane region" description="Helical" evidence="2">
    <location>
        <begin position="37"/>
        <end position="57"/>
    </location>
</feature>
<feature type="transmembrane region" description="Helical" evidence="2">
    <location>
        <begin position="150"/>
        <end position="172"/>
    </location>
</feature>
<feature type="region of interest" description="Disordered" evidence="1">
    <location>
        <begin position="298"/>
        <end position="332"/>
    </location>
</feature>
<reference evidence="3" key="1">
    <citation type="submission" date="2021-01" db="EMBL/GenBank/DDBJ databases">
        <title>KCTC 19127 draft genome.</title>
        <authorList>
            <person name="An D."/>
        </authorList>
    </citation>
    <scope>NUCLEOTIDE SEQUENCE</scope>
    <source>
        <strain evidence="3">KCTC 19127</strain>
    </source>
</reference>
<feature type="transmembrane region" description="Helical" evidence="2">
    <location>
        <begin position="184"/>
        <end position="202"/>
    </location>
</feature>
<dbReference type="RefSeq" id="WP_205256574.1">
    <property type="nucleotide sequence ID" value="NZ_BAAAPV010000001.1"/>
</dbReference>
<dbReference type="CDD" id="cd06530">
    <property type="entry name" value="S26_SPase_I"/>
    <property type="match status" value="1"/>
</dbReference>
<keyword evidence="2" id="KW-1133">Transmembrane helix</keyword>
<evidence type="ECO:0008006" key="5">
    <source>
        <dbReference type="Google" id="ProtNLM"/>
    </source>
</evidence>
<comment type="caution">
    <text evidence="3">The sequence shown here is derived from an EMBL/GenBank/DDBJ whole genome shotgun (WGS) entry which is preliminary data.</text>
</comment>
<organism evidence="3 4">
    <name type="scientific">Nakamurella flavida</name>
    <dbReference type="NCBI Taxonomy" id="363630"/>
    <lineage>
        <taxon>Bacteria</taxon>
        <taxon>Bacillati</taxon>
        <taxon>Actinomycetota</taxon>
        <taxon>Actinomycetes</taxon>
        <taxon>Nakamurellales</taxon>
        <taxon>Nakamurellaceae</taxon>
        <taxon>Nakamurella</taxon>
    </lineage>
</organism>
<dbReference type="Gene3D" id="2.60.120.200">
    <property type="match status" value="1"/>
</dbReference>
<keyword evidence="2" id="KW-0812">Transmembrane</keyword>
<proteinExistence type="predicted"/>
<dbReference type="SUPFAM" id="SSF51306">
    <property type="entry name" value="LexA/Signal peptidase"/>
    <property type="match status" value="1"/>
</dbReference>
<dbReference type="InterPro" id="IPR013320">
    <property type="entry name" value="ConA-like_dom_sf"/>
</dbReference>
<keyword evidence="2" id="KW-0472">Membrane</keyword>
<dbReference type="GO" id="GO:0006465">
    <property type="term" value="P:signal peptide processing"/>
    <property type="evidence" value="ECO:0007669"/>
    <property type="project" value="InterPro"/>
</dbReference>
<evidence type="ECO:0000256" key="2">
    <source>
        <dbReference type="SAM" id="Phobius"/>
    </source>
</evidence>
<keyword evidence="4" id="KW-1185">Reference proteome</keyword>
<dbReference type="InterPro" id="IPR019533">
    <property type="entry name" value="Peptidase_S26"/>
</dbReference>
<protein>
    <recommendedName>
        <fullName evidence="5">Signal peptidase I</fullName>
    </recommendedName>
</protein>
<gene>
    <name evidence="3" type="ORF">JL107_08425</name>
</gene>
<evidence type="ECO:0000313" key="4">
    <source>
        <dbReference type="Proteomes" id="UP000663801"/>
    </source>
</evidence>
<dbReference type="AlphaFoldDB" id="A0A938YKP4"/>
<evidence type="ECO:0000313" key="3">
    <source>
        <dbReference type="EMBL" id="MBM9476463.1"/>
    </source>
</evidence>